<dbReference type="RefSeq" id="WP_015395362.1">
    <property type="nucleotide sequence ID" value="NC_020291.1"/>
</dbReference>
<dbReference type="eggNOG" id="COG5297">
    <property type="taxonomic scope" value="Bacteria"/>
</dbReference>
<evidence type="ECO:0000256" key="4">
    <source>
        <dbReference type="ARBA" id="ARBA00023326"/>
    </source>
</evidence>
<dbReference type="HOGENOM" id="CLU_1616159_0_0_9"/>
<dbReference type="OrthoDB" id="9758662at2"/>
<keyword evidence="4" id="KW-0624">Polysaccharide degradation</keyword>
<gene>
    <name evidence="6" type="primary">celK2</name>
    <name evidence="6" type="ORF">Cspa_c53100</name>
</gene>
<accession>M1M0E1</accession>
<keyword evidence="1 6" id="KW-0378">Hydrolase</keyword>
<evidence type="ECO:0000256" key="1">
    <source>
        <dbReference type="ARBA" id="ARBA00022801"/>
    </source>
</evidence>
<dbReference type="KEGG" id="csr:Cspa_c53100"/>
<dbReference type="Pfam" id="PF00759">
    <property type="entry name" value="Glyco_hydro_9"/>
    <property type="match status" value="1"/>
</dbReference>
<sequence>MNLLKNYIINEAQNIVALDKNDNYNVPNGTDYYWGSNMQVINNAVLLAEAYKIMPNKEYLEYAKEHINYCLGKNSLGMSYVTGYGSNSMKHPHHRPSTAQGAAVQGMIAGGSNKNLEDPLAKNLLKDKAPAKCYLDNSESYSTNEVDIYWNSPFVHAMAELNMK</sequence>
<dbReference type="EC" id="3.2.1.91" evidence="6"/>
<dbReference type="SUPFAM" id="SSF48208">
    <property type="entry name" value="Six-hairpin glycosidases"/>
    <property type="match status" value="1"/>
</dbReference>
<dbReference type="AlphaFoldDB" id="M1M0E1"/>
<evidence type="ECO:0000256" key="3">
    <source>
        <dbReference type="ARBA" id="ARBA00023295"/>
    </source>
</evidence>
<dbReference type="GO" id="GO:0000272">
    <property type="term" value="P:polysaccharide catabolic process"/>
    <property type="evidence" value="ECO:0007669"/>
    <property type="project" value="UniProtKB-KW"/>
</dbReference>
<reference evidence="6 7" key="1">
    <citation type="submission" date="2013-02" db="EMBL/GenBank/DDBJ databases">
        <title>Genome sequence of Clostridium saccharoperbutylacetonicum N1-4(HMT).</title>
        <authorList>
            <person name="Poehlein A."/>
            <person name="Daniel R."/>
        </authorList>
    </citation>
    <scope>NUCLEOTIDE SEQUENCE [LARGE SCALE GENOMIC DNA]</scope>
    <source>
        <strain evidence="7">N1-4(HMT)</strain>
    </source>
</reference>
<dbReference type="GO" id="GO:0016162">
    <property type="term" value="F:cellulose 1,4-beta-cellobiosidase activity"/>
    <property type="evidence" value="ECO:0007669"/>
    <property type="project" value="UniProtKB-EC"/>
</dbReference>
<dbReference type="InterPro" id="IPR012341">
    <property type="entry name" value="6hp_glycosidase-like_sf"/>
</dbReference>
<organism evidence="6 7">
    <name type="scientific">Clostridium saccharoperbutylacetonicum N1-4(HMT)</name>
    <dbReference type="NCBI Taxonomy" id="931276"/>
    <lineage>
        <taxon>Bacteria</taxon>
        <taxon>Bacillati</taxon>
        <taxon>Bacillota</taxon>
        <taxon>Clostridia</taxon>
        <taxon>Eubacteriales</taxon>
        <taxon>Clostridiaceae</taxon>
        <taxon>Clostridium</taxon>
    </lineage>
</organism>
<dbReference type="Proteomes" id="UP000011728">
    <property type="component" value="Chromosome"/>
</dbReference>
<dbReference type="InterPro" id="IPR008928">
    <property type="entry name" value="6-hairpin_glycosidase_sf"/>
</dbReference>
<evidence type="ECO:0000313" key="6">
    <source>
        <dbReference type="EMBL" id="AGF59055.1"/>
    </source>
</evidence>
<evidence type="ECO:0000256" key="2">
    <source>
        <dbReference type="ARBA" id="ARBA00023277"/>
    </source>
</evidence>
<protein>
    <submittedName>
        <fullName evidence="6">Cellulose 1,4-beta-cellobiosidase CelK</fullName>
        <ecNumber evidence="6">3.2.1.91</ecNumber>
    </submittedName>
</protein>
<evidence type="ECO:0000313" key="7">
    <source>
        <dbReference type="Proteomes" id="UP000011728"/>
    </source>
</evidence>
<keyword evidence="3 6" id="KW-0326">Glycosidase</keyword>
<dbReference type="PANTHER" id="PTHR22298">
    <property type="entry name" value="ENDO-1,4-BETA-GLUCANASE"/>
    <property type="match status" value="1"/>
</dbReference>
<dbReference type="Gene3D" id="1.50.10.10">
    <property type="match status" value="1"/>
</dbReference>
<evidence type="ECO:0000259" key="5">
    <source>
        <dbReference type="Pfam" id="PF00759"/>
    </source>
</evidence>
<dbReference type="EMBL" id="CP004121">
    <property type="protein sequence ID" value="AGF59055.1"/>
    <property type="molecule type" value="Genomic_DNA"/>
</dbReference>
<feature type="domain" description="Glycoside hydrolase family 9" evidence="5">
    <location>
        <begin position="5"/>
        <end position="157"/>
    </location>
</feature>
<keyword evidence="7" id="KW-1185">Reference proteome</keyword>
<keyword evidence="2" id="KW-0119">Carbohydrate metabolism</keyword>
<dbReference type="InterPro" id="IPR001701">
    <property type="entry name" value="Glyco_hydro_9"/>
</dbReference>
<dbReference type="STRING" id="36745.CLSAP_50570"/>
<proteinExistence type="predicted"/>
<name>M1M0E1_9CLOT</name>
<dbReference type="PATRIC" id="fig|931276.5.peg.5366"/>